<feature type="domain" description="Fe2OG dioxygenase" evidence="30">
    <location>
        <begin position="323"/>
        <end position="428"/>
    </location>
</feature>
<dbReference type="Pfam" id="PF13532">
    <property type="entry name" value="2OG-FeII_Oxy_2"/>
    <property type="match status" value="1"/>
</dbReference>
<comment type="catalytic activity">
    <reaction evidence="15">
        <text>a 1,N(6)-etheno-2'-deoxyadenosine in single-stranded DNA + 2-oxoglutarate + O2 + H2O = a 2'-deoxyadenosine in single-stranded DNA + glyoxal + succinate + CO2</text>
        <dbReference type="Rhea" id="RHEA:70459"/>
        <dbReference type="Rhea" id="RHEA-COMP:17896"/>
        <dbReference type="Rhea" id="RHEA-COMP:17904"/>
        <dbReference type="ChEBI" id="CHEBI:15377"/>
        <dbReference type="ChEBI" id="CHEBI:15379"/>
        <dbReference type="ChEBI" id="CHEBI:16526"/>
        <dbReference type="ChEBI" id="CHEBI:16810"/>
        <dbReference type="ChEBI" id="CHEBI:30031"/>
        <dbReference type="ChEBI" id="CHEBI:34779"/>
        <dbReference type="ChEBI" id="CHEBI:90615"/>
        <dbReference type="ChEBI" id="CHEBI:189583"/>
    </reaction>
    <physiologicalReaction direction="left-to-right" evidence="15">
        <dbReference type="Rhea" id="RHEA:70460"/>
    </physiologicalReaction>
</comment>
<comment type="catalytic activity">
    <reaction evidence="20">
        <text>a 1,N(6)-etheno-2'-deoxyadenosine in double-stranded DNA + 2-oxoglutarate + O2 + H2O = a 2'-deoxyadenosine in double-stranded DNA + glyoxal + succinate + CO2</text>
        <dbReference type="Rhea" id="RHEA:70463"/>
        <dbReference type="Rhea" id="RHEA-COMP:17897"/>
        <dbReference type="Rhea" id="RHEA-COMP:17903"/>
        <dbReference type="ChEBI" id="CHEBI:15377"/>
        <dbReference type="ChEBI" id="CHEBI:15379"/>
        <dbReference type="ChEBI" id="CHEBI:16526"/>
        <dbReference type="ChEBI" id="CHEBI:16810"/>
        <dbReference type="ChEBI" id="CHEBI:30031"/>
        <dbReference type="ChEBI" id="CHEBI:34779"/>
        <dbReference type="ChEBI" id="CHEBI:90615"/>
        <dbReference type="ChEBI" id="CHEBI:189583"/>
    </reaction>
    <physiologicalReaction direction="left-to-right" evidence="20">
        <dbReference type="Rhea" id="RHEA:70464"/>
    </physiologicalReaction>
</comment>
<evidence type="ECO:0000256" key="14">
    <source>
        <dbReference type="ARBA" id="ARBA00051165"/>
    </source>
</evidence>
<dbReference type="SUPFAM" id="SSF51197">
    <property type="entry name" value="Clavaminate synthase-like"/>
    <property type="match status" value="1"/>
</dbReference>
<evidence type="ECO:0000256" key="27">
    <source>
        <dbReference type="ARBA" id="ARBA00081727"/>
    </source>
</evidence>
<evidence type="ECO:0000256" key="16">
    <source>
        <dbReference type="ARBA" id="ARBA00051376"/>
    </source>
</evidence>
<feature type="binding site" evidence="28">
    <location>
        <position position="419"/>
    </location>
    <ligand>
        <name>2-oxoglutarate</name>
        <dbReference type="ChEBI" id="CHEBI:16810"/>
    </ligand>
</feature>
<feature type="binding site" evidence="28">
    <location>
        <begin position="273"/>
        <end position="275"/>
    </location>
    <ligand>
        <name>substrate</name>
    </ligand>
</feature>
<feature type="binding site" evidence="28">
    <location>
        <position position="342"/>
    </location>
    <ligand>
        <name>2-oxoglutarate</name>
        <dbReference type="ChEBI" id="CHEBI:16810"/>
    </ligand>
</feature>
<feature type="binding site" evidence="28">
    <location>
        <position position="407"/>
    </location>
    <ligand>
        <name>2-oxoglutarate</name>
        <dbReference type="ChEBI" id="CHEBI:16810"/>
    </ligand>
</feature>
<keyword evidence="5" id="KW-0479">Metal-binding</keyword>
<evidence type="ECO:0000313" key="32">
    <source>
        <dbReference type="Proteomes" id="UP000472268"/>
    </source>
</evidence>
<dbReference type="AlphaFoldDB" id="A0A673VCJ4"/>
<reference evidence="31" key="3">
    <citation type="submission" date="2025-09" db="UniProtKB">
        <authorList>
            <consortium name="Ensembl"/>
        </authorList>
    </citation>
    <scope>IDENTIFICATION</scope>
</reference>
<dbReference type="InterPro" id="IPR027450">
    <property type="entry name" value="AlkB-like"/>
</dbReference>
<feature type="binding site" evidence="28">
    <location>
        <begin position="293"/>
        <end position="295"/>
    </location>
    <ligand>
        <name>substrate</name>
    </ligand>
</feature>
<comment type="catalytic activity">
    <reaction evidence="22">
        <text>a methylated nucleobase within DNA + 2-oxoglutarate + O2 = a nucleobase within DNA + formaldehyde + succinate + CO2</text>
        <dbReference type="Rhea" id="RHEA:30299"/>
        <dbReference type="Rhea" id="RHEA-COMP:12192"/>
        <dbReference type="Rhea" id="RHEA-COMP:12193"/>
        <dbReference type="ChEBI" id="CHEBI:15379"/>
        <dbReference type="ChEBI" id="CHEBI:16526"/>
        <dbReference type="ChEBI" id="CHEBI:16810"/>
        <dbReference type="ChEBI" id="CHEBI:16842"/>
        <dbReference type="ChEBI" id="CHEBI:30031"/>
        <dbReference type="ChEBI" id="CHEBI:32875"/>
        <dbReference type="ChEBI" id="CHEBI:64428"/>
        <dbReference type="EC" id="1.14.11.33"/>
    </reaction>
    <physiologicalReaction direction="left-to-right" evidence="22">
        <dbReference type="Rhea" id="RHEA:30300"/>
    </physiologicalReaction>
</comment>
<evidence type="ECO:0000256" key="23">
    <source>
        <dbReference type="ARBA" id="ARBA00062909"/>
    </source>
</evidence>
<feature type="binding site" evidence="28">
    <location>
        <position position="345"/>
    </location>
    <ligand>
        <name>substrate</name>
    </ligand>
</feature>
<reference evidence="31" key="2">
    <citation type="submission" date="2025-08" db="UniProtKB">
        <authorList>
            <consortium name="Ensembl"/>
        </authorList>
    </citation>
    <scope>IDENTIFICATION</scope>
</reference>
<feature type="binding site" evidence="28">
    <location>
        <position position="332"/>
    </location>
    <ligand>
        <name>2-oxoglutarate</name>
        <dbReference type="ChEBI" id="CHEBI:16810"/>
    </ligand>
</feature>
<dbReference type="PANTHER" id="PTHR31573:SF1">
    <property type="entry name" value="DNA OXIDATIVE DEMETHYLASE ALKBH2"/>
    <property type="match status" value="1"/>
</dbReference>
<name>A0A673VCJ4_SURSU</name>
<evidence type="ECO:0000256" key="24">
    <source>
        <dbReference type="ARBA" id="ARBA00066725"/>
    </source>
</evidence>
<evidence type="ECO:0000256" key="9">
    <source>
        <dbReference type="ARBA" id="ARBA00023002"/>
    </source>
</evidence>
<dbReference type="InterPro" id="IPR005123">
    <property type="entry name" value="Oxoglu/Fe-dep_dioxygenase_dom"/>
</dbReference>
<keyword evidence="32" id="KW-1185">Reference proteome</keyword>
<evidence type="ECO:0000256" key="17">
    <source>
        <dbReference type="ARBA" id="ARBA00051434"/>
    </source>
</evidence>
<evidence type="ECO:0000256" key="26">
    <source>
        <dbReference type="ARBA" id="ARBA00077989"/>
    </source>
</evidence>
<evidence type="ECO:0000256" key="18">
    <source>
        <dbReference type="ARBA" id="ARBA00051755"/>
    </source>
</evidence>
<feature type="binding site" evidence="28">
    <location>
        <position position="330"/>
    </location>
    <ligand>
        <name>2-oxoglutarate</name>
        <dbReference type="ChEBI" id="CHEBI:16810"/>
    </ligand>
</feature>
<evidence type="ECO:0000256" key="20">
    <source>
        <dbReference type="ARBA" id="ARBA00052627"/>
    </source>
</evidence>
<dbReference type="Proteomes" id="UP000472268">
    <property type="component" value="Chromosome 14"/>
</dbReference>
<comment type="catalytic activity">
    <reaction evidence="19">
        <text>a 3,N(4)-etheno-2'-deoxycytidine in single-stranded DNA + 2-oxoglutarate + O2 + H2O = a 2'-deoxycytidine in single-stranded DNA + glyoxal + succinate + CO2</text>
        <dbReference type="Rhea" id="RHEA:70471"/>
        <dbReference type="Rhea" id="RHEA-COMP:12846"/>
        <dbReference type="Rhea" id="RHEA-COMP:17906"/>
        <dbReference type="ChEBI" id="CHEBI:15377"/>
        <dbReference type="ChEBI" id="CHEBI:15379"/>
        <dbReference type="ChEBI" id="CHEBI:16526"/>
        <dbReference type="ChEBI" id="CHEBI:16810"/>
        <dbReference type="ChEBI" id="CHEBI:30031"/>
        <dbReference type="ChEBI" id="CHEBI:34779"/>
        <dbReference type="ChEBI" id="CHEBI:85452"/>
        <dbReference type="ChEBI" id="CHEBI:189585"/>
    </reaction>
    <physiologicalReaction direction="left-to-right" evidence="19">
        <dbReference type="Rhea" id="RHEA:70472"/>
    </physiologicalReaction>
</comment>
<evidence type="ECO:0000256" key="21">
    <source>
        <dbReference type="ARBA" id="ARBA00052800"/>
    </source>
</evidence>
<evidence type="ECO:0000256" key="25">
    <source>
        <dbReference type="ARBA" id="ARBA00072134"/>
    </source>
</evidence>
<comment type="cofactor">
    <cofactor evidence="1">
        <name>Fe(2+)</name>
        <dbReference type="ChEBI" id="CHEBI:29033"/>
    </cofactor>
</comment>
<evidence type="ECO:0000256" key="6">
    <source>
        <dbReference type="ARBA" id="ARBA00022763"/>
    </source>
</evidence>
<sequence length="432" mass="47939">MLSGSLERGDTQQLVPDHRGSSAGTVQAETRQCMQCTRKANRWRQEAAHQAVLLRAYISQPAPKSARKLCRRPGVVPFPTALPPVFSGVGAARMLPGLSKRALALRTGRNSFSSIGVGLAGLDVESGNLKTPQRNAVGPLSHQADFWIWVGAWVISLSTLPPAPRSLLCGDRMDRFLVKGALGHPVGKRKREASGEGPAGQQGDQESGRKRPRAEMSRSTDHLAVPSWQHIRAEGLNCDYTVLFGKAEADKIFQELEREVEYFTGALARVQVFGKWHPVPRKQATYGSTGLTYTFSGLTLSPKPWIPVLERVRDRVSAVTGETFNFVLVNRYKDGCDHIGEHRDDERELAPGSPIASVSFGACRDFLFRHKDSRGRQPSRKVEVVRLQLAHGSLLMMNHPTNTHWYHSLPVRKKILAPRVNLTFRKILLTKK</sequence>
<evidence type="ECO:0000256" key="3">
    <source>
        <dbReference type="ARBA" id="ARBA00004642"/>
    </source>
</evidence>
<evidence type="ECO:0000256" key="13">
    <source>
        <dbReference type="ARBA" id="ARBA00051010"/>
    </source>
</evidence>
<evidence type="ECO:0000256" key="7">
    <source>
        <dbReference type="ARBA" id="ARBA00022842"/>
    </source>
</evidence>
<evidence type="ECO:0000256" key="19">
    <source>
        <dbReference type="ARBA" id="ARBA00052597"/>
    </source>
</evidence>
<comment type="subcellular location">
    <subcellularLocation>
        <location evidence="2">Nucleus</location>
        <location evidence="2">Nucleolus</location>
    </subcellularLocation>
    <subcellularLocation>
        <location evidence="3">Nucleus</location>
        <location evidence="3">Nucleoplasm</location>
    </subcellularLocation>
</comment>
<keyword evidence="11" id="KW-0234">DNA repair</keyword>
<dbReference type="FunFam" id="2.60.120.590:FF:000004">
    <property type="entry name" value="DNA oxidative demethylase ALKBH2"/>
    <property type="match status" value="1"/>
</dbReference>
<dbReference type="PROSITE" id="PS51471">
    <property type="entry name" value="FE2OG_OXY"/>
    <property type="match status" value="1"/>
</dbReference>
<evidence type="ECO:0000256" key="11">
    <source>
        <dbReference type="ARBA" id="ARBA00023204"/>
    </source>
</evidence>
<reference evidence="31 32" key="1">
    <citation type="submission" date="2019-05" db="EMBL/GenBank/DDBJ databases">
        <title>A Chromosome-scale Meerkat (S. suricatta) Genome Assembly.</title>
        <authorList>
            <person name="Dudchenko O."/>
            <person name="Lieberman Aiden E."/>
            <person name="Tung J."/>
            <person name="Barreiro L.B."/>
            <person name="Clutton-Brock T.H."/>
        </authorList>
    </citation>
    <scope>NUCLEOTIDE SEQUENCE [LARGE SCALE GENOMIC DNA]</scope>
</reference>
<evidence type="ECO:0000256" key="12">
    <source>
        <dbReference type="ARBA" id="ARBA00023242"/>
    </source>
</evidence>
<dbReference type="InterPro" id="IPR032852">
    <property type="entry name" value="ALKBH2"/>
</dbReference>
<evidence type="ECO:0000256" key="4">
    <source>
        <dbReference type="ARBA" id="ARBA00007879"/>
    </source>
</evidence>
<dbReference type="EC" id="1.14.11.33" evidence="24"/>
<comment type="catalytic activity">
    <reaction evidence="18">
        <text>a 1,N(2)-etheno-2'-deoxyguanosine in double-stranded DNA + 2-oxoglutarate + O2 + H2O = a 2'-deoxyguanosine in double-stranded DNA + glyoxal + succinate + CO2</text>
        <dbReference type="Rhea" id="RHEA:70487"/>
        <dbReference type="Rhea" id="RHEA-COMP:17910"/>
        <dbReference type="Rhea" id="RHEA-COMP:17912"/>
        <dbReference type="ChEBI" id="CHEBI:15377"/>
        <dbReference type="ChEBI" id="CHEBI:15379"/>
        <dbReference type="ChEBI" id="CHEBI:16526"/>
        <dbReference type="ChEBI" id="CHEBI:16810"/>
        <dbReference type="ChEBI" id="CHEBI:30031"/>
        <dbReference type="ChEBI" id="CHEBI:34779"/>
        <dbReference type="ChEBI" id="CHEBI:85445"/>
        <dbReference type="ChEBI" id="CHEBI:189586"/>
    </reaction>
    <physiologicalReaction direction="left-to-right" evidence="18">
        <dbReference type="Rhea" id="RHEA:70488"/>
    </physiologicalReaction>
</comment>
<keyword evidence="8" id="KW-0223">Dioxygenase</keyword>
<keyword evidence="7" id="KW-0460">Magnesium</keyword>
<feature type="binding site" evidence="28">
    <location>
        <position position="423"/>
    </location>
    <ligand>
        <name>2-oxoglutarate</name>
        <dbReference type="ChEBI" id="CHEBI:16810"/>
    </ligand>
</feature>
<protein>
    <recommendedName>
        <fullName evidence="25">DNA oxidative demethylase ALKBH2</fullName>
        <ecNumber evidence="24">1.14.11.33</ecNumber>
    </recommendedName>
    <alternativeName>
        <fullName evidence="26">Alkylated DNA repair protein alkB homolog 2</fullName>
    </alternativeName>
    <alternativeName>
        <fullName evidence="27">Alpha-ketoglutarate-dependent dioxygenase alkB homolog 2</fullName>
    </alternativeName>
</protein>
<comment type="catalytic activity">
    <reaction evidence="17">
        <text>a 3,N(4)-etheno-2'-deoxycytidine in double-stranded DNA + 2-oxoglutarate + O2 + H2O = a 2'-deoxycytidine in double-stranded DNA + glyoxal + succinate + CO2</text>
        <dbReference type="Rhea" id="RHEA:70467"/>
        <dbReference type="Rhea" id="RHEA-COMP:17070"/>
        <dbReference type="Rhea" id="RHEA-COMP:17905"/>
        <dbReference type="ChEBI" id="CHEBI:15377"/>
        <dbReference type="ChEBI" id="CHEBI:15379"/>
        <dbReference type="ChEBI" id="CHEBI:16526"/>
        <dbReference type="ChEBI" id="CHEBI:16810"/>
        <dbReference type="ChEBI" id="CHEBI:30031"/>
        <dbReference type="ChEBI" id="CHEBI:34779"/>
        <dbReference type="ChEBI" id="CHEBI:85452"/>
        <dbReference type="ChEBI" id="CHEBI:189585"/>
    </reaction>
    <physiologicalReaction direction="left-to-right" evidence="17">
        <dbReference type="Rhea" id="RHEA:70468"/>
    </physiologicalReaction>
</comment>
<proteinExistence type="inferred from homology"/>
<comment type="catalytic activity">
    <reaction evidence="14">
        <text>an N(3)-methyl-2'-deoxycytidine in single-stranded DNA + 2-oxoglutarate + O2 = a 2'-deoxycytidine in single-stranded DNA + formaldehyde + succinate + CO2 + H(+)</text>
        <dbReference type="Rhea" id="RHEA:70435"/>
        <dbReference type="Rhea" id="RHEA-COMP:12846"/>
        <dbReference type="Rhea" id="RHEA-COMP:17894"/>
        <dbReference type="ChEBI" id="CHEBI:15378"/>
        <dbReference type="ChEBI" id="CHEBI:15379"/>
        <dbReference type="ChEBI" id="CHEBI:16526"/>
        <dbReference type="ChEBI" id="CHEBI:16810"/>
        <dbReference type="ChEBI" id="CHEBI:16842"/>
        <dbReference type="ChEBI" id="CHEBI:30031"/>
        <dbReference type="ChEBI" id="CHEBI:85452"/>
        <dbReference type="ChEBI" id="CHEBI:139075"/>
    </reaction>
    <physiologicalReaction direction="left-to-right" evidence="14">
        <dbReference type="Rhea" id="RHEA:70436"/>
    </physiologicalReaction>
</comment>
<evidence type="ECO:0000256" key="5">
    <source>
        <dbReference type="ARBA" id="ARBA00022723"/>
    </source>
</evidence>
<comment type="catalytic activity">
    <reaction evidence="13">
        <text>an N(1)-methyl-2'-deoxyadenosine in single-stranded DNA + 2-oxoglutarate + O2 = a 2'-deoxyadenosine in single-stranded DNA + formaldehyde + succinate + CO2 + H(+)</text>
        <dbReference type="Rhea" id="RHEA:70447"/>
        <dbReference type="Rhea" id="RHEA-COMP:17895"/>
        <dbReference type="Rhea" id="RHEA-COMP:17896"/>
        <dbReference type="ChEBI" id="CHEBI:15378"/>
        <dbReference type="ChEBI" id="CHEBI:15379"/>
        <dbReference type="ChEBI" id="CHEBI:16526"/>
        <dbReference type="ChEBI" id="CHEBI:16810"/>
        <dbReference type="ChEBI" id="CHEBI:16842"/>
        <dbReference type="ChEBI" id="CHEBI:30031"/>
        <dbReference type="ChEBI" id="CHEBI:90615"/>
        <dbReference type="ChEBI" id="CHEBI:139096"/>
    </reaction>
    <physiologicalReaction direction="left-to-right" evidence="13">
        <dbReference type="Rhea" id="RHEA:70448"/>
    </physiologicalReaction>
</comment>
<comment type="catalytic activity">
    <reaction evidence="21">
        <text>an N(1)-methyl-2'-deoxyadenosine in double-stranded DNA + 2-oxoglutarate + O2 = a 2'-deoxyadenosine in double-stranded DNA + formaldehyde + succinate + CO2 + H(+)</text>
        <dbReference type="Rhea" id="RHEA:70443"/>
        <dbReference type="Rhea" id="RHEA-COMP:14236"/>
        <dbReference type="Rhea" id="RHEA-COMP:17897"/>
        <dbReference type="ChEBI" id="CHEBI:15378"/>
        <dbReference type="ChEBI" id="CHEBI:15379"/>
        <dbReference type="ChEBI" id="CHEBI:16526"/>
        <dbReference type="ChEBI" id="CHEBI:16810"/>
        <dbReference type="ChEBI" id="CHEBI:16842"/>
        <dbReference type="ChEBI" id="CHEBI:30031"/>
        <dbReference type="ChEBI" id="CHEBI:90615"/>
        <dbReference type="ChEBI" id="CHEBI:139096"/>
    </reaction>
    <physiologicalReaction direction="left-to-right" evidence="21">
        <dbReference type="Rhea" id="RHEA:70444"/>
    </physiologicalReaction>
</comment>
<feature type="binding site" evidence="28">
    <location>
        <position position="425"/>
    </location>
    <ligand>
        <name>2-oxoglutarate</name>
        <dbReference type="ChEBI" id="CHEBI:16810"/>
    </ligand>
</feature>
<evidence type="ECO:0000256" key="10">
    <source>
        <dbReference type="ARBA" id="ARBA00023004"/>
    </source>
</evidence>
<comment type="catalytic activity">
    <reaction evidence="16">
        <text>an N(3)-methyl-2'-deoxycytidine in double-stranded DNA + 2-oxoglutarate + O2 = a 2'-deoxycytidine in double-stranded DNA + formaldehyde + succinate + CO2 + H(+)</text>
        <dbReference type="Rhea" id="RHEA:70439"/>
        <dbReference type="Rhea" id="RHEA-COMP:14237"/>
        <dbReference type="Rhea" id="RHEA-COMP:17070"/>
        <dbReference type="ChEBI" id="CHEBI:15378"/>
        <dbReference type="ChEBI" id="CHEBI:15379"/>
        <dbReference type="ChEBI" id="CHEBI:16526"/>
        <dbReference type="ChEBI" id="CHEBI:16810"/>
        <dbReference type="ChEBI" id="CHEBI:16842"/>
        <dbReference type="ChEBI" id="CHEBI:30031"/>
        <dbReference type="ChEBI" id="CHEBI:85452"/>
        <dbReference type="ChEBI" id="CHEBI:139075"/>
    </reaction>
    <physiologicalReaction direction="left-to-right" evidence="16">
        <dbReference type="Rhea" id="RHEA:70440"/>
    </physiologicalReaction>
</comment>
<evidence type="ECO:0000256" key="1">
    <source>
        <dbReference type="ARBA" id="ARBA00001954"/>
    </source>
</evidence>
<dbReference type="Gene3D" id="2.60.120.590">
    <property type="entry name" value="Alpha-ketoglutarate-dependent dioxygenase AlkB-like"/>
    <property type="match status" value="1"/>
</dbReference>
<dbReference type="PANTHER" id="PTHR31573">
    <property type="entry name" value="ALPHA-KETOGLUTARATE-DEPENDENT DIOXYGENASE ALKB HOMOLOG 2"/>
    <property type="match status" value="1"/>
</dbReference>
<dbReference type="GO" id="GO:0005654">
    <property type="term" value="C:nucleoplasm"/>
    <property type="evidence" value="ECO:0007669"/>
    <property type="project" value="UniProtKB-SubCell"/>
</dbReference>
<dbReference type="Ensembl" id="ENSSSUT00005035527.1">
    <property type="protein sequence ID" value="ENSSSUP00005031140.1"/>
    <property type="gene ID" value="ENSSSUG00005020088.1"/>
</dbReference>
<dbReference type="GO" id="GO:0005730">
    <property type="term" value="C:nucleolus"/>
    <property type="evidence" value="ECO:0007669"/>
    <property type="project" value="UniProtKB-SubCell"/>
</dbReference>
<evidence type="ECO:0000256" key="28">
    <source>
        <dbReference type="PIRSR" id="PIRSR632852-1"/>
    </source>
</evidence>
<feature type="compositionally biased region" description="Basic and acidic residues" evidence="29">
    <location>
        <begin position="206"/>
        <end position="221"/>
    </location>
</feature>
<dbReference type="GO" id="GO:0051747">
    <property type="term" value="F:cytosine C-5 DNA demethylase activity"/>
    <property type="evidence" value="ECO:0007669"/>
    <property type="project" value="UniProtKB-ARBA"/>
</dbReference>
<evidence type="ECO:0000256" key="22">
    <source>
        <dbReference type="ARBA" id="ARBA00053025"/>
    </source>
</evidence>
<feature type="region of interest" description="Disordered" evidence="29">
    <location>
        <begin position="187"/>
        <end position="221"/>
    </location>
</feature>
<evidence type="ECO:0000256" key="8">
    <source>
        <dbReference type="ARBA" id="ARBA00022964"/>
    </source>
</evidence>
<dbReference type="GO" id="GO:0008198">
    <property type="term" value="F:ferrous iron binding"/>
    <property type="evidence" value="ECO:0007669"/>
    <property type="project" value="TreeGrafter"/>
</dbReference>
<dbReference type="GO" id="GO:0035516">
    <property type="term" value="F:broad specificity oxidative DNA demethylase activity"/>
    <property type="evidence" value="ECO:0007669"/>
    <property type="project" value="UniProtKB-EC"/>
</dbReference>
<evidence type="ECO:0000313" key="31">
    <source>
        <dbReference type="Ensembl" id="ENSSSUP00005031140.1"/>
    </source>
</evidence>
<dbReference type="GO" id="GO:0006307">
    <property type="term" value="P:DNA alkylation repair"/>
    <property type="evidence" value="ECO:0007669"/>
    <property type="project" value="TreeGrafter"/>
</dbReference>
<comment type="subunit">
    <text evidence="23">Interacts with PCNA homotrimer; this interaction is enhanced during the S-phase of the cell cycle. Interacts with nucleolar proteins NCL, UBTF and NPM1. Interacts with XRCC5-XRCC6 heterodimer.</text>
</comment>
<dbReference type="InterPro" id="IPR037151">
    <property type="entry name" value="AlkB-like_sf"/>
</dbReference>
<gene>
    <name evidence="31" type="primary">ALKBH2</name>
</gene>
<evidence type="ECO:0000259" key="30">
    <source>
        <dbReference type="PROSITE" id="PS51471"/>
    </source>
</evidence>
<comment type="similarity">
    <text evidence="4">Belongs to the alkB family.</text>
</comment>
<evidence type="ECO:0000256" key="29">
    <source>
        <dbReference type="SAM" id="MobiDB-lite"/>
    </source>
</evidence>
<keyword evidence="10" id="KW-0408">Iron</keyword>
<accession>A0A673VCJ4</accession>
<evidence type="ECO:0000256" key="2">
    <source>
        <dbReference type="ARBA" id="ARBA00004604"/>
    </source>
</evidence>
<keyword evidence="12" id="KW-0539">Nucleus</keyword>
<evidence type="ECO:0000256" key="15">
    <source>
        <dbReference type="ARBA" id="ARBA00051189"/>
    </source>
</evidence>
<organism evidence="31 32">
    <name type="scientific">Suricata suricatta</name>
    <name type="common">Meerkat</name>
    <dbReference type="NCBI Taxonomy" id="37032"/>
    <lineage>
        <taxon>Eukaryota</taxon>
        <taxon>Metazoa</taxon>
        <taxon>Chordata</taxon>
        <taxon>Craniata</taxon>
        <taxon>Vertebrata</taxon>
        <taxon>Euteleostomi</taxon>
        <taxon>Mammalia</taxon>
        <taxon>Eutheria</taxon>
        <taxon>Laurasiatheria</taxon>
        <taxon>Carnivora</taxon>
        <taxon>Feliformia</taxon>
        <taxon>Herpestidae</taxon>
        <taxon>Suricata</taxon>
    </lineage>
</organism>
<keyword evidence="9" id="KW-0560">Oxidoreductase</keyword>
<feature type="region of interest" description="Disordered" evidence="29">
    <location>
        <begin position="1"/>
        <end position="29"/>
    </location>
</feature>
<keyword evidence="6" id="KW-0227">DNA damage</keyword>